<dbReference type="Proteomes" id="UP000593802">
    <property type="component" value="Chromosome"/>
</dbReference>
<organism evidence="1 2">
    <name type="scientific">Effusibacillus dendaii</name>
    <dbReference type="NCBI Taxonomy" id="2743772"/>
    <lineage>
        <taxon>Bacteria</taxon>
        <taxon>Bacillati</taxon>
        <taxon>Bacillota</taxon>
        <taxon>Bacilli</taxon>
        <taxon>Bacillales</taxon>
        <taxon>Alicyclobacillaceae</taxon>
        <taxon>Effusibacillus</taxon>
    </lineage>
</organism>
<dbReference type="InterPro" id="IPR058600">
    <property type="entry name" value="YhjD-like"/>
</dbReference>
<name>A0A7I8D9C0_9BACL</name>
<dbReference type="KEGG" id="eff:skT53_17280"/>
<evidence type="ECO:0000313" key="2">
    <source>
        <dbReference type="Proteomes" id="UP000593802"/>
    </source>
</evidence>
<keyword evidence="2" id="KW-1185">Reference proteome</keyword>
<accession>A0A7I8D9C0</accession>
<gene>
    <name evidence="1" type="ORF">skT53_17280</name>
</gene>
<reference evidence="1 2" key="1">
    <citation type="submission" date="2020-08" db="EMBL/GenBank/DDBJ databases">
        <title>Complete Genome Sequence of Effusibacillus dendaii Strain skT53, Isolated from Farmland soil.</title>
        <authorList>
            <person name="Konishi T."/>
            <person name="Kawasaki H."/>
        </authorList>
    </citation>
    <scope>NUCLEOTIDE SEQUENCE [LARGE SCALE GENOMIC DNA]</scope>
    <source>
        <strain evidence="2">skT53</strain>
    </source>
</reference>
<proteinExistence type="predicted"/>
<protein>
    <submittedName>
        <fullName evidence="1">Uncharacterized protein</fullName>
    </submittedName>
</protein>
<dbReference type="RefSeq" id="WP_200760710.1">
    <property type="nucleotide sequence ID" value="NZ_AP023366.1"/>
</dbReference>
<dbReference type="EMBL" id="AP023366">
    <property type="protein sequence ID" value="BCJ86743.1"/>
    <property type="molecule type" value="Genomic_DNA"/>
</dbReference>
<dbReference type="AlphaFoldDB" id="A0A7I8D9C0"/>
<evidence type="ECO:0000313" key="1">
    <source>
        <dbReference type="EMBL" id="BCJ86743.1"/>
    </source>
</evidence>
<dbReference type="Pfam" id="PF26325">
    <property type="entry name" value="YhjD"/>
    <property type="match status" value="1"/>
</dbReference>
<sequence length="85" mass="10226">MERPTALIRKLLELEIFEEHLLQQMRKLKQQLQQQNISILDRSNQASDIWIQYRSGERVREAVFMRAMLDAEVQGKIRQWTGEKE</sequence>